<keyword evidence="6 12" id="KW-0732">Signal</keyword>
<evidence type="ECO:0000313" key="13">
    <source>
        <dbReference type="EMBL" id="AQS41540.1"/>
    </source>
</evidence>
<dbReference type="AlphaFoldDB" id="A0A1U9JUL5"/>
<dbReference type="CDD" id="cd01019">
    <property type="entry name" value="ZnuA"/>
    <property type="match status" value="1"/>
</dbReference>
<gene>
    <name evidence="13" type="ORF">BHV28_08410</name>
</gene>
<dbReference type="SUPFAM" id="SSF53807">
    <property type="entry name" value="Helical backbone' metal receptor"/>
    <property type="match status" value="1"/>
</dbReference>
<evidence type="ECO:0000256" key="5">
    <source>
        <dbReference type="ARBA" id="ARBA00022723"/>
    </source>
</evidence>
<sequence>MKFFPRILQYGILALTLLFLPLQAFAAPVVAVSIKPLHSLAAAVMQGMGEPALIVEGTGSEHGYQLRPKDARLLAGADIVFWAGEEMEGFLVKPLESLAARARQVALSQAPGVQLLDMRADGDFETHTHRETHNHHKDLHFWLDPQNAKAAVAQIAAVLAQADPANAARYSHNARAYNARLDALTADIARELAPVRGRPFIVFHDAYQYFERRFDIMAAGSVTLDPEHGVGAKRLAQVRRKVKTAGPVCVFSEPQFEPRLVMTVIEGTEAQTGVLDPLGADIAAGAGQYPALVRNLAASLKNCLSRE</sequence>
<dbReference type="Pfam" id="PF01297">
    <property type="entry name" value="ZnuA"/>
    <property type="match status" value="1"/>
</dbReference>
<evidence type="ECO:0000313" key="14">
    <source>
        <dbReference type="Proteomes" id="UP000188912"/>
    </source>
</evidence>
<feature type="chain" id="PRO_5013387263" description="High-affinity zinc uptake system protein ZnuA" evidence="12">
    <location>
        <begin position="27"/>
        <end position="307"/>
    </location>
</feature>
<dbReference type="GO" id="GO:0042597">
    <property type="term" value="C:periplasmic space"/>
    <property type="evidence" value="ECO:0007669"/>
    <property type="project" value="UniProtKB-SubCell"/>
</dbReference>
<reference evidence="13 14" key="1">
    <citation type="journal article" date="2010" name="Science">
        <title>Genomic comparison of the ants Camponotus floridanus and Harpegnathos saltator.</title>
        <authorList>
            <person name="Bonasio R."/>
            <person name="Zhang G."/>
            <person name="Ye C."/>
            <person name="Mutti N.S."/>
            <person name="Fang X."/>
            <person name="Qin N."/>
            <person name="Donahue G."/>
            <person name="Yang P."/>
            <person name="Li Q."/>
            <person name="Li C."/>
            <person name="Zhang P."/>
            <person name="Huang Z."/>
            <person name="Berger S.L."/>
            <person name="Reinberg D."/>
            <person name="Wang J."/>
            <person name="Liebig J."/>
        </authorList>
    </citation>
    <scope>NUCLEOTIDE SEQUENCE [LARGE SCALE GENOMIC DNA]</scope>
    <source>
        <strain evidence="13 14">Hsal</strain>
    </source>
</reference>
<comment type="subcellular location">
    <subcellularLocation>
        <location evidence="1">Periplasm</location>
    </subcellularLocation>
</comment>
<dbReference type="GO" id="GO:0046872">
    <property type="term" value="F:metal ion binding"/>
    <property type="evidence" value="ECO:0007669"/>
    <property type="project" value="UniProtKB-KW"/>
</dbReference>
<keyword evidence="14" id="KW-1185">Reference proteome</keyword>
<keyword evidence="4" id="KW-0813">Transport</keyword>
<evidence type="ECO:0000256" key="10">
    <source>
        <dbReference type="ARBA" id="ARBA00023065"/>
    </source>
</evidence>
<keyword evidence="5" id="KW-0479">Metal-binding</keyword>
<evidence type="ECO:0000256" key="12">
    <source>
        <dbReference type="SAM" id="SignalP"/>
    </source>
</evidence>
<dbReference type="EMBL" id="CP017315">
    <property type="protein sequence ID" value="AQS41540.1"/>
    <property type="molecule type" value="Genomic_DNA"/>
</dbReference>
<name>A0A1U9JUL5_9HYPH</name>
<keyword evidence="10" id="KW-0406">Ion transport</keyword>
<feature type="signal peptide" evidence="12">
    <location>
        <begin position="1"/>
        <end position="26"/>
    </location>
</feature>
<evidence type="ECO:0000256" key="1">
    <source>
        <dbReference type="ARBA" id="ARBA00004418"/>
    </source>
</evidence>
<evidence type="ECO:0000256" key="3">
    <source>
        <dbReference type="ARBA" id="ARBA00015915"/>
    </source>
</evidence>
<dbReference type="STRING" id="1902579.BHV28_08410"/>
<organism evidence="13 14">
    <name type="scientific">Candidatus Tokpelaia hoelldobleri</name>
    <dbReference type="NCBI Taxonomy" id="1902579"/>
    <lineage>
        <taxon>Bacteria</taxon>
        <taxon>Pseudomonadati</taxon>
        <taxon>Pseudomonadota</taxon>
        <taxon>Alphaproteobacteria</taxon>
        <taxon>Hyphomicrobiales</taxon>
        <taxon>Candidatus Tokpelaia</taxon>
    </lineage>
</organism>
<keyword evidence="11" id="KW-1015">Disulfide bond</keyword>
<dbReference type="Proteomes" id="UP000188912">
    <property type="component" value="Chromosome"/>
</dbReference>
<evidence type="ECO:0000256" key="4">
    <source>
        <dbReference type="ARBA" id="ARBA00022448"/>
    </source>
</evidence>
<dbReference type="InterPro" id="IPR035520">
    <property type="entry name" value="ZnuA"/>
</dbReference>
<reference evidence="13 14" key="2">
    <citation type="journal article" date="2016" name="Sci. Rep.">
        <title>The genome of Rhizobiales bacteria in predatory ants reveals urease gene functions but no genes for nitrogen fixation.</title>
        <authorList>
            <person name="Neuvonen M.M."/>
            <person name="Tamarit D."/>
            <person name="Naslund K."/>
            <person name="Liebig J."/>
            <person name="Feldhaar H."/>
            <person name="Moran N.A."/>
            <person name="Guy L."/>
            <person name="Andersson S.G."/>
        </authorList>
    </citation>
    <scope>NUCLEOTIDE SEQUENCE [LARGE SCALE GENOMIC DNA]</scope>
    <source>
        <strain evidence="13 14">Hsal</strain>
    </source>
</reference>
<evidence type="ECO:0000256" key="9">
    <source>
        <dbReference type="ARBA" id="ARBA00022906"/>
    </source>
</evidence>
<keyword evidence="8" id="KW-0862">Zinc</keyword>
<protein>
    <recommendedName>
        <fullName evidence="3">High-affinity zinc uptake system protein ZnuA</fullName>
    </recommendedName>
</protein>
<evidence type="ECO:0000256" key="6">
    <source>
        <dbReference type="ARBA" id="ARBA00022729"/>
    </source>
</evidence>
<dbReference type="PANTHER" id="PTHR42953:SF3">
    <property type="entry name" value="HIGH-AFFINITY ZINC UPTAKE SYSTEM PROTEIN ZNUA"/>
    <property type="match status" value="1"/>
</dbReference>
<evidence type="ECO:0000256" key="2">
    <source>
        <dbReference type="ARBA" id="ARBA00011028"/>
    </source>
</evidence>
<dbReference type="KEGG" id="thd:BHV28_08410"/>
<evidence type="ECO:0000256" key="8">
    <source>
        <dbReference type="ARBA" id="ARBA00022833"/>
    </source>
</evidence>
<dbReference type="GO" id="GO:0006829">
    <property type="term" value="P:zinc ion transport"/>
    <property type="evidence" value="ECO:0007669"/>
    <property type="project" value="UniProtKB-KW"/>
</dbReference>
<keyword evidence="9" id="KW-0864">Zinc transport</keyword>
<accession>A0A1U9JUL5</accession>
<dbReference type="InterPro" id="IPR050492">
    <property type="entry name" value="Bact_metal-bind_prot9"/>
</dbReference>
<dbReference type="InterPro" id="IPR006127">
    <property type="entry name" value="ZnuA-like"/>
</dbReference>
<proteinExistence type="inferred from homology"/>
<comment type="similarity">
    <text evidence="2">Belongs to the bacterial solute-binding protein 9 family.</text>
</comment>
<evidence type="ECO:0000256" key="7">
    <source>
        <dbReference type="ARBA" id="ARBA00022764"/>
    </source>
</evidence>
<keyword evidence="7" id="KW-0574">Periplasm</keyword>
<dbReference type="PANTHER" id="PTHR42953">
    <property type="entry name" value="HIGH-AFFINITY ZINC UPTAKE SYSTEM PROTEIN ZNUA-RELATED"/>
    <property type="match status" value="1"/>
</dbReference>
<evidence type="ECO:0000256" key="11">
    <source>
        <dbReference type="ARBA" id="ARBA00023157"/>
    </source>
</evidence>
<dbReference type="Gene3D" id="3.40.50.1980">
    <property type="entry name" value="Nitrogenase molybdenum iron protein domain"/>
    <property type="match status" value="2"/>
</dbReference>